<dbReference type="PANTHER" id="PTHR12725">
    <property type="entry name" value="HALOACID DEHALOGENASE-LIKE HYDROLASE"/>
    <property type="match status" value="1"/>
</dbReference>
<dbReference type="Proteomes" id="UP000189369">
    <property type="component" value="Chromosome"/>
</dbReference>
<dbReference type="STRING" id="643674.PAEH1_09970"/>
<protein>
    <submittedName>
        <fullName evidence="1">Pyrimidine 5'-nucleotidase</fullName>
    </submittedName>
</protein>
<dbReference type="InterPro" id="IPR010237">
    <property type="entry name" value="Pyr-5-nucltdase"/>
</dbReference>
<dbReference type="KEGG" id="phn:PAEH1_09970"/>
<dbReference type="SFLD" id="SFLDG01132">
    <property type="entry name" value="C1.5.3:_5'-Nucleotidase_Like"/>
    <property type="match status" value="1"/>
</dbReference>
<dbReference type="NCBIfam" id="TIGR01509">
    <property type="entry name" value="HAD-SF-IA-v3"/>
    <property type="match status" value="1"/>
</dbReference>
<dbReference type="PANTHER" id="PTHR12725:SF117">
    <property type="entry name" value="HALOACID DEHALOGENASE-LIKE HYDROLASE"/>
    <property type="match status" value="1"/>
</dbReference>
<dbReference type="Gene3D" id="1.10.150.450">
    <property type="match status" value="1"/>
</dbReference>
<dbReference type="InterPro" id="IPR006439">
    <property type="entry name" value="HAD-SF_hydro_IA"/>
</dbReference>
<sequence>MHMAAAHKQPDLVWLFDLDNTLHNASAFIFPTIDGLMTQSIAQLLDVSTSQANQLRHDYWQRYGATLIGLIKHHGICHKQFLHLSHDFDVVAQVLSESGLARHLQRLPGRKVLCTNAPANYAHRVINELGIQPLFERVFSIEDMFLQQRCHPKPSKRLMQQLLARLDAPAHRVIFVDDTLRNLKAAHQLGIHTVHFAHPSTPFSSDYAGRAPYIDLRVSSIKELSQRCPFG</sequence>
<dbReference type="NCBIfam" id="TIGR01993">
    <property type="entry name" value="Pyr-5-nucltdase"/>
    <property type="match status" value="1"/>
</dbReference>
<proteinExistence type="predicted"/>
<gene>
    <name evidence="1" type="ORF">PAEH1_09970</name>
</gene>
<dbReference type="Gene3D" id="3.40.50.1000">
    <property type="entry name" value="HAD superfamily/HAD-like"/>
    <property type="match status" value="1"/>
</dbReference>
<reference evidence="1 2" key="1">
    <citation type="submission" date="2017-01" db="EMBL/GenBank/DDBJ databases">
        <title>Complete Genome Sequence of Paenalcaligenes hominis, Isolated from a paraplegic Patient with neurogenic bladder.</title>
        <authorList>
            <person name="Mukhopadhyay R."/>
            <person name="Joaquin J."/>
            <person name="Hogue R."/>
            <person name="Kilaru A."/>
            <person name="Jospin G."/>
            <person name="Mars K."/>
            <person name="Eisen J.A."/>
            <person name="Chaturvedi V."/>
        </authorList>
    </citation>
    <scope>NUCLEOTIDE SEQUENCE [LARGE SCALE GENOMIC DNA]</scope>
    <source>
        <strain evidence="1 2">15S00501</strain>
    </source>
</reference>
<dbReference type="Pfam" id="PF00702">
    <property type="entry name" value="Hydrolase"/>
    <property type="match status" value="1"/>
</dbReference>
<dbReference type="InterPro" id="IPR023214">
    <property type="entry name" value="HAD_sf"/>
</dbReference>
<name>A0A1U9K185_9BURK</name>
<dbReference type="AlphaFoldDB" id="A0A1U9K185"/>
<dbReference type="InterPro" id="IPR036412">
    <property type="entry name" value="HAD-like_sf"/>
</dbReference>
<dbReference type="SUPFAM" id="SSF56784">
    <property type="entry name" value="HAD-like"/>
    <property type="match status" value="1"/>
</dbReference>
<dbReference type="SFLD" id="SFLDG01129">
    <property type="entry name" value="C1.5:_HAD__Beta-PGM__Phosphata"/>
    <property type="match status" value="1"/>
</dbReference>
<dbReference type="SFLD" id="SFLDS00003">
    <property type="entry name" value="Haloacid_Dehalogenase"/>
    <property type="match status" value="1"/>
</dbReference>
<evidence type="ECO:0000313" key="1">
    <source>
        <dbReference type="EMBL" id="AQS51801.1"/>
    </source>
</evidence>
<accession>A0A1U9K185</accession>
<evidence type="ECO:0000313" key="2">
    <source>
        <dbReference type="Proteomes" id="UP000189369"/>
    </source>
</evidence>
<dbReference type="EMBL" id="CP019697">
    <property type="protein sequence ID" value="AQS51801.1"/>
    <property type="molecule type" value="Genomic_DNA"/>
</dbReference>
<dbReference type="OrthoDB" id="8558420at2"/>
<organism evidence="1 2">
    <name type="scientific">Paenalcaligenes hominis</name>
    <dbReference type="NCBI Taxonomy" id="643674"/>
    <lineage>
        <taxon>Bacteria</taxon>
        <taxon>Pseudomonadati</taxon>
        <taxon>Pseudomonadota</taxon>
        <taxon>Betaproteobacteria</taxon>
        <taxon>Burkholderiales</taxon>
        <taxon>Alcaligenaceae</taxon>
        <taxon>Paenalcaligenes</taxon>
    </lineage>
</organism>